<evidence type="ECO:0000256" key="5">
    <source>
        <dbReference type="ARBA" id="ARBA00022833"/>
    </source>
</evidence>
<dbReference type="AlphaFoldDB" id="A0A484KT31"/>
<dbReference type="EMBL" id="OOIL02000547">
    <property type="protein sequence ID" value="VFQ66329.1"/>
    <property type="molecule type" value="Genomic_DNA"/>
</dbReference>
<dbReference type="Pfam" id="PF20644">
    <property type="entry name" value="Rrn7_cyclin_N"/>
    <property type="match status" value="1"/>
</dbReference>
<dbReference type="Pfam" id="PF20645">
    <property type="entry name" value="Rrn7_cyclin_C"/>
    <property type="match status" value="1"/>
</dbReference>
<comment type="subcellular location">
    <subcellularLocation>
        <location evidence="1">Nucleus</location>
        <location evidence="1">Nucleolus</location>
    </subcellularLocation>
</comment>
<feature type="domain" description="Rrn7/TAF1B N-terminal cyclin" evidence="10">
    <location>
        <begin position="137"/>
        <end position="270"/>
    </location>
</feature>
<evidence type="ECO:0000256" key="3">
    <source>
        <dbReference type="ARBA" id="ARBA00022723"/>
    </source>
</evidence>
<dbReference type="PANTHER" id="PTHR31576:SF2">
    <property type="entry name" value="TATA BOX-BINDING PROTEIN-ASSOCIATED FACTOR RNA POLYMERASE I SUBUNIT B"/>
    <property type="match status" value="1"/>
</dbReference>
<dbReference type="GO" id="GO:0008270">
    <property type="term" value="F:zinc ion binding"/>
    <property type="evidence" value="ECO:0007669"/>
    <property type="project" value="UniProtKB-KW"/>
</dbReference>
<keyword evidence="6" id="KW-0805">Transcription regulation</keyword>
<evidence type="ECO:0008006" key="14">
    <source>
        <dbReference type="Google" id="ProtNLM"/>
    </source>
</evidence>
<evidence type="ECO:0000256" key="9">
    <source>
        <dbReference type="ARBA" id="ARBA00023242"/>
    </source>
</evidence>
<reference evidence="12 13" key="1">
    <citation type="submission" date="2018-04" db="EMBL/GenBank/DDBJ databases">
        <authorList>
            <person name="Vogel A."/>
        </authorList>
    </citation>
    <scope>NUCLEOTIDE SEQUENCE [LARGE SCALE GENOMIC DNA]</scope>
</reference>
<sequence>MTERLAKLCGICGNTGFDDGGDGYFYCTSCNSQADDMMDTGVDEADLMNPADGGIYSVTQSRARPRQDILGEPMSQCKDSQSQYLESLKTIDGCDIDGNMDNGFGTTEPMDIASLHDDFTSPDYYYSAIRKKYIMGVQIMIQLQCKALVERFNVSPLVIGLIGPIWLRYVAREGVMADDWADMVINESESQAEEIGQFKIRARSKGEPHNLLGKRLIPIWYKSLRNKIPLSCSLAISFLVCHVAREAILPTDIVKWALEGKLPYFAAFMEIEKQLGPSSRACPISASQMFRPTQAVLTQKLESFAASIARRIGLKLPPVNFYAIAFRYLKEMSLPVEKILRQACRVHGWSMPPELYLSDNELSLPSRVSVMSIVIVTIRIMYDINGGKWETMLSPNDQSMDKKNGVGDEEDNFDGFKLLQILEEKYSEHKDIPDFAQDLPSYLQYCKDVVFAGLNSSFEDREEENLIEELWDLYQTNKFTLGS</sequence>
<evidence type="ECO:0000313" key="12">
    <source>
        <dbReference type="EMBL" id="VFQ66329.1"/>
    </source>
</evidence>
<feature type="domain" description="Rrn7/TAF1B C-terminal cyclin" evidence="11">
    <location>
        <begin position="292"/>
        <end position="386"/>
    </location>
</feature>
<keyword evidence="4" id="KW-0863">Zinc-finger</keyword>
<evidence type="ECO:0000256" key="1">
    <source>
        <dbReference type="ARBA" id="ARBA00004604"/>
    </source>
</evidence>
<organism evidence="12 13">
    <name type="scientific">Cuscuta campestris</name>
    <dbReference type="NCBI Taxonomy" id="132261"/>
    <lineage>
        <taxon>Eukaryota</taxon>
        <taxon>Viridiplantae</taxon>
        <taxon>Streptophyta</taxon>
        <taxon>Embryophyta</taxon>
        <taxon>Tracheophyta</taxon>
        <taxon>Spermatophyta</taxon>
        <taxon>Magnoliopsida</taxon>
        <taxon>eudicotyledons</taxon>
        <taxon>Gunneridae</taxon>
        <taxon>Pentapetalae</taxon>
        <taxon>asterids</taxon>
        <taxon>lamiids</taxon>
        <taxon>Solanales</taxon>
        <taxon>Convolvulaceae</taxon>
        <taxon>Cuscuteae</taxon>
        <taxon>Cuscuta</taxon>
        <taxon>Cuscuta subgen. Grammica</taxon>
        <taxon>Cuscuta sect. Cleistogrammica</taxon>
    </lineage>
</organism>
<keyword evidence="7" id="KW-0238">DNA-binding</keyword>
<accession>A0A484KT31</accession>
<keyword evidence="8" id="KW-0804">Transcription</keyword>
<dbReference type="PANTHER" id="PTHR31576">
    <property type="entry name" value="TATA BOX-BINDING PROTEIN-ASSOCIATED FACTOR RNA POLYMERASE I SUBUNIT B"/>
    <property type="match status" value="1"/>
</dbReference>
<comment type="similarity">
    <text evidence="2">Belongs to the RRN7/TAF1B family.</text>
</comment>
<dbReference type="Proteomes" id="UP000595140">
    <property type="component" value="Unassembled WGS sequence"/>
</dbReference>
<dbReference type="GO" id="GO:0070860">
    <property type="term" value="C:RNA polymerase I core factor complex"/>
    <property type="evidence" value="ECO:0007669"/>
    <property type="project" value="InterPro"/>
</dbReference>
<evidence type="ECO:0000256" key="6">
    <source>
        <dbReference type="ARBA" id="ARBA00023015"/>
    </source>
</evidence>
<keyword evidence="3" id="KW-0479">Metal-binding</keyword>
<dbReference type="GO" id="GO:0042790">
    <property type="term" value="P:nucleolar large rRNA transcription by RNA polymerase I"/>
    <property type="evidence" value="ECO:0007669"/>
    <property type="project" value="TreeGrafter"/>
</dbReference>
<evidence type="ECO:0000313" key="13">
    <source>
        <dbReference type="Proteomes" id="UP000595140"/>
    </source>
</evidence>
<dbReference type="GO" id="GO:0001164">
    <property type="term" value="F:RNA polymerase I core promoter sequence-specific DNA binding"/>
    <property type="evidence" value="ECO:0007669"/>
    <property type="project" value="InterPro"/>
</dbReference>
<evidence type="ECO:0000256" key="4">
    <source>
        <dbReference type="ARBA" id="ARBA00022771"/>
    </source>
</evidence>
<proteinExistence type="inferred from homology"/>
<evidence type="ECO:0000256" key="8">
    <source>
        <dbReference type="ARBA" id="ARBA00023163"/>
    </source>
</evidence>
<evidence type="ECO:0000259" key="11">
    <source>
        <dbReference type="Pfam" id="PF20645"/>
    </source>
</evidence>
<dbReference type="InterPro" id="IPR048538">
    <property type="entry name" value="Rrn7_cyclin_C"/>
</dbReference>
<dbReference type="InterPro" id="IPR048540">
    <property type="entry name" value="Rrn7_cyclin_N"/>
</dbReference>
<keyword evidence="5" id="KW-0862">Zinc</keyword>
<name>A0A484KT31_9ASTE</name>
<gene>
    <name evidence="12" type="ORF">CCAM_LOCUS8105</name>
</gene>
<keyword evidence="9" id="KW-0539">Nucleus</keyword>
<evidence type="ECO:0000256" key="7">
    <source>
        <dbReference type="ARBA" id="ARBA00023125"/>
    </source>
</evidence>
<keyword evidence="13" id="KW-1185">Reference proteome</keyword>
<dbReference type="InterPro" id="IPR033599">
    <property type="entry name" value="TAF1B/Rrn7"/>
</dbReference>
<protein>
    <recommendedName>
        <fullName evidence="14">RRN7-type domain-containing protein</fullName>
    </recommendedName>
</protein>
<evidence type="ECO:0000256" key="2">
    <source>
        <dbReference type="ARBA" id="ARBA00006899"/>
    </source>
</evidence>
<dbReference type="OrthoDB" id="10069252at2759"/>
<evidence type="ECO:0000259" key="10">
    <source>
        <dbReference type="Pfam" id="PF20644"/>
    </source>
</evidence>